<sequence length="98" mass="11677">MFRLFNNNEWFIHDQEDCLQYELDYRNQETDKWTVTTLSTTDLSAEENGRRVYTLLNILPETGYELKLCSVNHHVRSHFTELMTILTLKPGNVTFKFT</sequence>
<dbReference type="InterPro" id="IPR036116">
    <property type="entry name" value="FN3_sf"/>
</dbReference>
<evidence type="ECO:0008006" key="3">
    <source>
        <dbReference type="Google" id="ProtNLM"/>
    </source>
</evidence>
<comment type="caution">
    <text evidence="1">The sequence shown here is derived from an EMBL/GenBank/DDBJ whole genome shotgun (WGS) entry which is preliminary data.</text>
</comment>
<reference evidence="1" key="1">
    <citation type="submission" date="2018-11" db="EMBL/GenBank/DDBJ databases">
        <authorList>
            <person name="Alioto T."/>
            <person name="Alioto T."/>
        </authorList>
    </citation>
    <scope>NUCLEOTIDE SEQUENCE</scope>
</reference>
<name>A0A8B6DLR3_MYTGA</name>
<evidence type="ECO:0000313" key="1">
    <source>
        <dbReference type="EMBL" id="VDI21665.1"/>
    </source>
</evidence>
<accession>A0A8B6DLR3</accession>
<dbReference type="SUPFAM" id="SSF49265">
    <property type="entry name" value="Fibronectin type III"/>
    <property type="match status" value="1"/>
</dbReference>
<dbReference type="Gene3D" id="2.60.40.10">
    <property type="entry name" value="Immunoglobulins"/>
    <property type="match status" value="1"/>
</dbReference>
<dbReference type="Proteomes" id="UP000596742">
    <property type="component" value="Unassembled WGS sequence"/>
</dbReference>
<keyword evidence="2" id="KW-1185">Reference proteome</keyword>
<dbReference type="InterPro" id="IPR013783">
    <property type="entry name" value="Ig-like_fold"/>
</dbReference>
<dbReference type="CDD" id="cd00063">
    <property type="entry name" value="FN3"/>
    <property type="match status" value="1"/>
</dbReference>
<proteinExistence type="predicted"/>
<organism evidence="1 2">
    <name type="scientific">Mytilus galloprovincialis</name>
    <name type="common">Mediterranean mussel</name>
    <dbReference type="NCBI Taxonomy" id="29158"/>
    <lineage>
        <taxon>Eukaryota</taxon>
        <taxon>Metazoa</taxon>
        <taxon>Spiralia</taxon>
        <taxon>Lophotrochozoa</taxon>
        <taxon>Mollusca</taxon>
        <taxon>Bivalvia</taxon>
        <taxon>Autobranchia</taxon>
        <taxon>Pteriomorphia</taxon>
        <taxon>Mytilida</taxon>
        <taxon>Mytiloidea</taxon>
        <taxon>Mytilidae</taxon>
        <taxon>Mytilinae</taxon>
        <taxon>Mytilus</taxon>
    </lineage>
</organism>
<dbReference type="InterPro" id="IPR003961">
    <property type="entry name" value="FN3_dom"/>
</dbReference>
<dbReference type="OrthoDB" id="6200342at2759"/>
<dbReference type="AlphaFoldDB" id="A0A8B6DLR3"/>
<dbReference type="EMBL" id="UYJE01003708">
    <property type="protein sequence ID" value="VDI21665.1"/>
    <property type="molecule type" value="Genomic_DNA"/>
</dbReference>
<protein>
    <recommendedName>
        <fullName evidence="3">Fibronectin type-III domain-containing protein</fullName>
    </recommendedName>
</protein>
<gene>
    <name evidence="1" type="ORF">MGAL_10B006801</name>
</gene>
<evidence type="ECO:0000313" key="2">
    <source>
        <dbReference type="Proteomes" id="UP000596742"/>
    </source>
</evidence>